<evidence type="ECO:0000313" key="3">
    <source>
        <dbReference type="Proteomes" id="UP000033121"/>
    </source>
</evidence>
<evidence type="ECO:0000256" key="1">
    <source>
        <dbReference type="SAM" id="MobiDB-lite"/>
    </source>
</evidence>
<evidence type="ECO:0000313" key="2">
    <source>
        <dbReference type="EMBL" id="GAO44376.1"/>
    </source>
</evidence>
<evidence type="ECO:0008006" key="4">
    <source>
        <dbReference type="Google" id="ProtNLM"/>
    </source>
</evidence>
<feature type="region of interest" description="Disordered" evidence="1">
    <location>
        <begin position="1"/>
        <end position="22"/>
    </location>
</feature>
<proteinExistence type="predicted"/>
<comment type="caution">
    <text evidence="2">The sequence shown here is derived from an EMBL/GenBank/DDBJ whole genome shotgun (WGS) entry which is preliminary data.</text>
</comment>
<dbReference type="InterPro" id="IPR008969">
    <property type="entry name" value="CarboxyPept-like_regulatory"/>
</dbReference>
<gene>
    <name evidence="2" type="ORF">FPE01S_03_04140</name>
</gene>
<dbReference type="SUPFAM" id="SSF49464">
    <property type="entry name" value="Carboxypeptidase regulatory domain-like"/>
    <property type="match status" value="1"/>
</dbReference>
<sequence length="567" mass="60697">MGCQKPHDEAFTPPTDRPEPGNSLAVKADFRGRILDLAGFPVPGATVSAGNTSTGTNINGEFELQNASVDSLAAVISVNKPGFLNGYRTLIASRSINYVVIKILPEQKHGSVQAGAGGRVDFSNGGALVFSGGSFISSDSSAYQGRVDVMARFIDPLEAGAAAVMPGNQLAIDQHKHAALLKSFGVLAVELRGEDNQVVHLATGKPATLHFPVPASLRAQAPVSVPLWYFDAVKGLWREEGTAIKTGNEYIGTVIHFSFWSCAVPEDYVVLQADLETNTGAPLSFASVRMQTDTSRAVYGITDGDGFIQGYVPKGRQLQMTVLDECGNATYTGSYGPYTGDVYLGTVQVQPVESQLLQFEGDVVNCSGDPLADGSITIDLGNRSLAATITDGHFALGTINCQNFTGAVRLYFYDNTSQKEKLVTLSQVANGINEVPVTAICDVSDASTATIETGGQTYTFNTPADVVSFNLDGSFDIVRPDSSVTLYFWADQISGTGNYPLFSMRYRNNEPNTEITQLGLYPNESKVEITSFGSIGEFIAGKIDIQAKDPQGELHPIKATFRIKRQF</sequence>
<keyword evidence="3" id="KW-1185">Reference proteome</keyword>
<feature type="compositionally biased region" description="Basic and acidic residues" evidence="1">
    <location>
        <begin position="1"/>
        <end position="10"/>
    </location>
</feature>
<dbReference type="EMBL" id="BBWV01000003">
    <property type="protein sequence ID" value="GAO44376.1"/>
    <property type="molecule type" value="Genomic_DNA"/>
</dbReference>
<organism evidence="2 3">
    <name type="scientific">Flavihumibacter petaseus NBRC 106054</name>
    <dbReference type="NCBI Taxonomy" id="1220578"/>
    <lineage>
        <taxon>Bacteria</taxon>
        <taxon>Pseudomonadati</taxon>
        <taxon>Bacteroidota</taxon>
        <taxon>Chitinophagia</taxon>
        <taxon>Chitinophagales</taxon>
        <taxon>Chitinophagaceae</taxon>
        <taxon>Flavihumibacter</taxon>
    </lineage>
</organism>
<dbReference type="STRING" id="1220578.FPE01S_03_04140"/>
<accession>A0A0E9N3Z3</accession>
<protein>
    <recommendedName>
        <fullName evidence="4">Carboxypeptidase regulatory-like domain-containing protein</fullName>
    </recommendedName>
</protein>
<dbReference type="AlphaFoldDB" id="A0A0E9N3Z3"/>
<dbReference type="Proteomes" id="UP000033121">
    <property type="component" value="Unassembled WGS sequence"/>
</dbReference>
<name>A0A0E9N3Z3_9BACT</name>
<reference evidence="2 3" key="1">
    <citation type="submission" date="2015-04" db="EMBL/GenBank/DDBJ databases">
        <title>Whole genome shotgun sequence of Flavihumibacter petaseus NBRC 106054.</title>
        <authorList>
            <person name="Miyazawa S."/>
            <person name="Hosoyama A."/>
            <person name="Hashimoto M."/>
            <person name="Noguchi M."/>
            <person name="Tsuchikane K."/>
            <person name="Ohji S."/>
            <person name="Yamazoe A."/>
            <person name="Ichikawa N."/>
            <person name="Kimura A."/>
            <person name="Fujita N."/>
        </authorList>
    </citation>
    <scope>NUCLEOTIDE SEQUENCE [LARGE SCALE GENOMIC DNA]</scope>
    <source>
        <strain evidence="2 3">NBRC 106054</strain>
    </source>
</reference>